<organism evidence="3 4">
    <name type="scientific">Microbotryum silenes-dioicae</name>
    <dbReference type="NCBI Taxonomy" id="796604"/>
    <lineage>
        <taxon>Eukaryota</taxon>
        <taxon>Fungi</taxon>
        <taxon>Dikarya</taxon>
        <taxon>Basidiomycota</taxon>
        <taxon>Pucciniomycotina</taxon>
        <taxon>Microbotryomycetes</taxon>
        <taxon>Microbotryales</taxon>
        <taxon>Microbotryaceae</taxon>
        <taxon>Microbotryum</taxon>
    </lineage>
</organism>
<feature type="transmembrane region" description="Helical" evidence="2">
    <location>
        <begin position="355"/>
        <end position="374"/>
    </location>
</feature>
<evidence type="ECO:0000256" key="2">
    <source>
        <dbReference type="SAM" id="Phobius"/>
    </source>
</evidence>
<dbReference type="STRING" id="796604.A0A2X0LZS0"/>
<dbReference type="Proteomes" id="UP000249464">
    <property type="component" value="Unassembled WGS sequence"/>
</dbReference>
<keyword evidence="2" id="KW-0472">Membrane</keyword>
<protein>
    <submittedName>
        <fullName evidence="3">BQ5605_C016g08052 protein</fullName>
    </submittedName>
</protein>
<keyword evidence="4" id="KW-1185">Reference proteome</keyword>
<feature type="compositionally biased region" description="Basic and acidic residues" evidence="1">
    <location>
        <begin position="116"/>
        <end position="127"/>
    </location>
</feature>
<gene>
    <name evidence="3" type="primary">BQ5605_C016g08052</name>
    <name evidence="3" type="ORF">BQ5605_C016G08052</name>
</gene>
<reference evidence="3 4" key="1">
    <citation type="submission" date="2016-11" db="EMBL/GenBank/DDBJ databases">
        <authorList>
            <person name="Jaros S."/>
            <person name="Januszkiewicz K."/>
            <person name="Wedrychowicz H."/>
        </authorList>
    </citation>
    <scope>NUCLEOTIDE SEQUENCE [LARGE SCALE GENOMIC DNA]</scope>
</reference>
<evidence type="ECO:0000256" key="1">
    <source>
        <dbReference type="SAM" id="MobiDB-lite"/>
    </source>
</evidence>
<accession>A0A2X0LZS0</accession>
<dbReference type="AlphaFoldDB" id="A0A2X0LZS0"/>
<evidence type="ECO:0000313" key="4">
    <source>
        <dbReference type="Proteomes" id="UP000249464"/>
    </source>
</evidence>
<proteinExistence type="predicted"/>
<name>A0A2X0LZS0_9BASI</name>
<feature type="region of interest" description="Disordered" evidence="1">
    <location>
        <begin position="96"/>
        <end position="127"/>
    </location>
</feature>
<keyword evidence="2" id="KW-1133">Transmembrane helix</keyword>
<keyword evidence="2" id="KW-0812">Transmembrane</keyword>
<sequence>MLAAIDACPTHRHSGSAMLAAIGRWALLLLGLATIVSVTVVDAAAISNATTNGTATANTTNTNAANTMTTYQDDLGFYNVTPGGGRWLTARGRVRPSLRKPSPSFYAHGPGAGGRSDSKDKPMRGQQRFEYETKADSLSIQSQYAVDGTLLGEPINVVVSADSDPLIMTEAGLNDWLLSIQYGAEFLNVSLGTKQKADLGDGNGRRNQSEILRYNYFDTIYGTLHESVNGGSHVRIWNQNGPTADSGAWFIAASVEYPAAMGHLIKPNGYDLGRDEVVGNATMKNGTISPATNRTFSATSQLIQFLPANSSANINHDIETDGNVAILTVKVTNNGSANASAKSGSMASMLTFMPLQAKILVMASTVLSIAFTLLL</sequence>
<dbReference type="EMBL" id="FQNC01000018">
    <property type="protein sequence ID" value="SGY20444.1"/>
    <property type="molecule type" value="Genomic_DNA"/>
</dbReference>
<evidence type="ECO:0000313" key="3">
    <source>
        <dbReference type="EMBL" id="SGY20444.1"/>
    </source>
</evidence>